<protein>
    <recommendedName>
        <fullName evidence="8">ATP-dependent Clp protease proteolytic subunit</fullName>
        <ecNumber evidence="7">3.4.21.92</ecNumber>
    </recommendedName>
</protein>
<reference evidence="10" key="1">
    <citation type="submission" date="2021-01" db="EMBL/GenBank/DDBJ databases">
        <authorList>
            <person name="Corre E."/>
            <person name="Pelletier E."/>
            <person name="Niang G."/>
            <person name="Scheremetjew M."/>
            <person name="Finn R."/>
            <person name="Kale V."/>
            <person name="Holt S."/>
            <person name="Cochrane G."/>
            <person name="Meng A."/>
            <person name="Brown T."/>
            <person name="Cohen L."/>
        </authorList>
    </citation>
    <scope>NUCLEOTIDE SEQUENCE</scope>
    <source>
        <strain evidence="10">CCAC1681</strain>
    </source>
</reference>
<evidence type="ECO:0000256" key="7">
    <source>
        <dbReference type="RuleBase" id="RU000549"/>
    </source>
</evidence>
<dbReference type="InterPro" id="IPR033135">
    <property type="entry name" value="ClpP_His_AS"/>
</dbReference>
<dbReference type="AlphaFoldDB" id="A0A6U0C4G9"/>
<dbReference type="PANTHER" id="PTHR10381">
    <property type="entry name" value="ATP-DEPENDENT CLP PROTEASE PROTEOLYTIC SUBUNIT"/>
    <property type="match status" value="1"/>
</dbReference>
<accession>A0A6U0C4G9</accession>
<comment type="similarity">
    <text evidence="1 8">Belongs to the peptidase S14 family.</text>
</comment>
<dbReference type="CDD" id="cd07017">
    <property type="entry name" value="S14_ClpP_2"/>
    <property type="match status" value="1"/>
</dbReference>
<dbReference type="GO" id="GO:0051117">
    <property type="term" value="F:ATPase binding"/>
    <property type="evidence" value="ECO:0007669"/>
    <property type="project" value="TreeGrafter"/>
</dbReference>
<evidence type="ECO:0000256" key="3">
    <source>
        <dbReference type="ARBA" id="ARBA00022801"/>
    </source>
</evidence>
<dbReference type="GO" id="GO:0006515">
    <property type="term" value="P:protein quality control for misfolded or incompletely synthesized proteins"/>
    <property type="evidence" value="ECO:0007669"/>
    <property type="project" value="TreeGrafter"/>
</dbReference>
<dbReference type="GO" id="GO:0009534">
    <property type="term" value="C:chloroplast thylakoid"/>
    <property type="evidence" value="ECO:0007669"/>
    <property type="project" value="UniProtKB-ARBA"/>
</dbReference>
<dbReference type="EMBL" id="HBEN01004897">
    <property type="protein sequence ID" value="CAD8436176.1"/>
    <property type="molecule type" value="Transcribed_RNA"/>
</dbReference>
<evidence type="ECO:0000256" key="8">
    <source>
        <dbReference type="RuleBase" id="RU003567"/>
    </source>
</evidence>
<gene>
    <name evidence="9" type="ORF">MSP1401_LOCUS3992</name>
    <name evidence="10" type="ORF">MSP1401_LOCUS3993</name>
</gene>
<dbReference type="PRINTS" id="PR00127">
    <property type="entry name" value="CLPPROTEASEP"/>
</dbReference>
<dbReference type="Pfam" id="PF00574">
    <property type="entry name" value="CLP_protease"/>
    <property type="match status" value="1"/>
</dbReference>
<evidence type="ECO:0000313" key="9">
    <source>
        <dbReference type="EMBL" id="CAD8436174.1"/>
    </source>
</evidence>
<organism evidence="10">
    <name type="scientific">Micromonas pusilla</name>
    <name type="common">Picoplanktonic green alga</name>
    <name type="synonym">Chromulina pusilla</name>
    <dbReference type="NCBI Taxonomy" id="38833"/>
    <lineage>
        <taxon>Eukaryota</taxon>
        <taxon>Viridiplantae</taxon>
        <taxon>Chlorophyta</taxon>
        <taxon>Mamiellophyceae</taxon>
        <taxon>Mamiellales</taxon>
        <taxon>Mamiellaceae</taxon>
        <taxon>Micromonas</taxon>
    </lineage>
</organism>
<evidence type="ECO:0000256" key="6">
    <source>
        <dbReference type="PROSITE-ProRule" id="PRU10086"/>
    </source>
</evidence>
<dbReference type="InterPro" id="IPR023562">
    <property type="entry name" value="ClpP/TepA"/>
</dbReference>
<dbReference type="FunFam" id="3.90.226.10:FF:000001">
    <property type="entry name" value="ATP-dependent Clp protease proteolytic subunit"/>
    <property type="match status" value="1"/>
</dbReference>
<evidence type="ECO:0000256" key="4">
    <source>
        <dbReference type="ARBA" id="ARBA00022825"/>
    </source>
</evidence>
<dbReference type="InterPro" id="IPR029045">
    <property type="entry name" value="ClpP/crotonase-like_dom_sf"/>
</dbReference>
<dbReference type="PROSITE" id="PS00382">
    <property type="entry name" value="CLP_PROTEASE_HIS"/>
    <property type="match status" value="1"/>
</dbReference>
<dbReference type="GO" id="GO:0004252">
    <property type="term" value="F:serine-type endopeptidase activity"/>
    <property type="evidence" value="ECO:0007669"/>
    <property type="project" value="UniProtKB-EC"/>
</dbReference>
<feature type="active site" evidence="5">
    <location>
        <position position="159"/>
    </location>
</feature>
<sequence length="282" mass="30101">MSAFALTSMSQGVTLRGAPLIKGSGRASSRRSATASSLRGVHIPARASFSSDGISSEMDAHFVSTIRAGGMVVPRQEAGDPFGLLLRERIVFLGNQVDDFTADAVISQLLLLDAQDPKKDIKLFINSPGGSVTAGMGIYDAMQMCRADVSTVCMGLAASMGAFLLTSGARGKRLSMPNARIMIHQPLGGASGQAVDIEIQAKEIMYHKANLNRLMAFHTGQDVKQIDEDTDRDRYMSPLEAKNYGIIDEIIGGDDAGLKIEGEPAEFLKTKASYIAWGDDIA</sequence>
<dbReference type="InterPro" id="IPR018215">
    <property type="entry name" value="ClpP_Ser_AS"/>
</dbReference>
<dbReference type="EC" id="3.4.21.92" evidence="7"/>
<name>A0A6U0C4G9_MICPS</name>
<dbReference type="PROSITE" id="PS00381">
    <property type="entry name" value="CLP_PROTEASE_SER"/>
    <property type="match status" value="1"/>
</dbReference>
<dbReference type="HAMAP" id="MF_00444">
    <property type="entry name" value="ClpP"/>
    <property type="match status" value="1"/>
</dbReference>
<evidence type="ECO:0000256" key="5">
    <source>
        <dbReference type="PROSITE-ProRule" id="PRU10085"/>
    </source>
</evidence>
<evidence type="ECO:0000313" key="10">
    <source>
        <dbReference type="EMBL" id="CAD8436176.1"/>
    </source>
</evidence>
<keyword evidence="3 7" id="KW-0378">Hydrolase</keyword>
<feature type="active site" evidence="6">
    <location>
        <position position="184"/>
    </location>
</feature>
<evidence type="ECO:0000256" key="2">
    <source>
        <dbReference type="ARBA" id="ARBA00022670"/>
    </source>
</evidence>
<dbReference type="GO" id="GO:0004176">
    <property type="term" value="F:ATP-dependent peptidase activity"/>
    <property type="evidence" value="ECO:0007669"/>
    <property type="project" value="InterPro"/>
</dbReference>
<keyword evidence="4 7" id="KW-0720">Serine protease</keyword>
<dbReference type="GO" id="GO:0009840">
    <property type="term" value="C:chloroplastic endopeptidase Clp complex"/>
    <property type="evidence" value="ECO:0007669"/>
    <property type="project" value="UniProtKB-ARBA"/>
</dbReference>
<proteinExistence type="inferred from homology"/>
<dbReference type="Gene3D" id="3.90.226.10">
    <property type="entry name" value="2-enoyl-CoA Hydratase, Chain A, domain 1"/>
    <property type="match status" value="1"/>
</dbReference>
<dbReference type="NCBIfam" id="NF001368">
    <property type="entry name" value="PRK00277.1"/>
    <property type="match status" value="1"/>
</dbReference>
<dbReference type="SUPFAM" id="SSF52096">
    <property type="entry name" value="ClpP/crotonase"/>
    <property type="match status" value="1"/>
</dbReference>
<evidence type="ECO:0000256" key="1">
    <source>
        <dbReference type="ARBA" id="ARBA00007039"/>
    </source>
</evidence>
<dbReference type="PANTHER" id="PTHR10381:SF50">
    <property type="entry name" value="ATP-DEPENDENT CLP PROTEASE PROTEOLYTIC SUBUNIT 3, CHLOROPLASTIC"/>
    <property type="match status" value="1"/>
</dbReference>
<dbReference type="InterPro" id="IPR001907">
    <property type="entry name" value="ClpP"/>
</dbReference>
<keyword evidence="2 7" id="KW-0645">Protease</keyword>
<dbReference type="NCBIfam" id="NF009205">
    <property type="entry name" value="PRK12553.1"/>
    <property type="match status" value="1"/>
</dbReference>
<dbReference type="EMBL" id="HBEN01004896">
    <property type="protein sequence ID" value="CAD8436174.1"/>
    <property type="molecule type" value="Transcribed_RNA"/>
</dbReference>